<keyword evidence="3" id="KW-1133">Transmembrane helix</keyword>
<dbReference type="STRING" id="706587.Desti_1112"/>
<dbReference type="eggNOG" id="COG0330">
    <property type="taxonomic scope" value="Bacteria"/>
</dbReference>
<dbReference type="GO" id="GO:0006508">
    <property type="term" value="P:proteolysis"/>
    <property type="evidence" value="ECO:0007669"/>
    <property type="project" value="UniProtKB-KW"/>
</dbReference>
<dbReference type="KEGG" id="dti:Desti_1112"/>
<comment type="subcellular location">
    <subcellularLocation>
        <location evidence="1">Membrane</location>
        <topology evidence="1">Single-pass membrane protein</topology>
    </subcellularLocation>
</comment>
<dbReference type="GO" id="GO:0005886">
    <property type="term" value="C:plasma membrane"/>
    <property type="evidence" value="ECO:0007669"/>
    <property type="project" value="InterPro"/>
</dbReference>
<dbReference type="CDD" id="cd08826">
    <property type="entry name" value="SPFH_eoslipins_u1"/>
    <property type="match status" value="1"/>
</dbReference>
<comment type="similarity">
    <text evidence="2">Belongs to the band 7/mec-2 family.</text>
</comment>
<keyword evidence="5" id="KW-0645">Protease</keyword>
<evidence type="ECO:0000256" key="1">
    <source>
        <dbReference type="ARBA" id="ARBA00004167"/>
    </source>
</evidence>
<dbReference type="InterPro" id="IPR001972">
    <property type="entry name" value="Stomatin_HflK_fam"/>
</dbReference>
<evidence type="ECO:0000259" key="4">
    <source>
        <dbReference type="SMART" id="SM00244"/>
    </source>
</evidence>
<dbReference type="Gene3D" id="6.10.250.2090">
    <property type="match status" value="1"/>
</dbReference>
<dbReference type="GO" id="GO:0098552">
    <property type="term" value="C:side of membrane"/>
    <property type="evidence" value="ECO:0007669"/>
    <property type="project" value="UniProtKB-ARBA"/>
</dbReference>
<feature type="domain" description="Band 7" evidence="4">
    <location>
        <begin position="17"/>
        <end position="174"/>
    </location>
</feature>
<dbReference type="HOGENOM" id="CLU_024949_3_3_7"/>
<dbReference type="InterPro" id="IPR043202">
    <property type="entry name" value="Band-7_stomatin-like"/>
</dbReference>
<proteinExistence type="inferred from homology"/>
<dbReference type="Proteomes" id="UP000006055">
    <property type="component" value="Chromosome"/>
</dbReference>
<evidence type="ECO:0000256" key="2">
    <source>
        <dbReference type="ARBA" id="ARBA00008164"/>
    </source>
</evidence>
<evidence type="ECO:0000313" key="6">
    <source>
        <dbReference type="Proteomes" id="UP000006055"/>
    </source>
</evidence>
<dbReference type="InterPro" id="IPR001107">
    <property type="entry name" value="Band_7"/>
</dbReference>
<dbReference type="PANTHER" id="PTHR10264">
    <property type="entry name" value="BAND 7 PROTEIN-RELATED"/>
    <property type="match status" value="1"/>
</dbReference>
<feature type="transmembrane region" description="Helical" evidence="3">
    <location>
        <begin position="6"/>
        <end position="23"/>
    </location>
</feature>
<dbReference type="SMART" id="SM00244">
    <property type="entry name" value="PHB"/>
    <property type="match status" value="1"/>
</dbReference>
<evidence type="ECO:0000313" key="5">
    <source>
        <dbReference type="EMBL" id="AFM23826.1"/>
    </source>
</evidence>
<dbReference type="SUPFAM" id="SSF117892">
    <property type="entry name" value="Band 7/SPFH domain"/>
    <property type="match status" value="1"/>
</dbReference>
<dbReference type="PRINTS" id="PR00721">
    <property type="entry name" value="STOMATIN"/>
</dbReference>
<dbReference type="Pfam" id="PF01145">
    <property type="entry name" value="Band_7"/>
    <property type="match status" value="1"/>
</dbReference>
<reference evidence="6" key="1">
    <citation type="submission" date="2012-06" db="EMBL/GenBank/DDBJ databases">
        <title>Complete sequence of chromosome of Desulfomonile tiedjei DSM 6799.</title>
        <authorList>
            <person name="Lucas S."/>
            <person name="Copeland A."/>
            <person name="Lapidus A."/>
            <person name="Glavina del Rio T."/>
            <person name="Dalin E."/>
            <person name="Tice H."/>
            <person name="Bruce D."/>
            <person name="Goodwin L."/>
            <person name="Pitluck S."/>
            <person name="Peters L."/>
            <person name="Ovchinnikova G."/>
            <person name="Zeytun A."/>
            <person name="Lu M."/>
            <person name="Kyrpides N."/>
            <person name="Mavromatis K."/>
            <person name="Ivanova N."/>
            <person name="Brettin T."/>
            <person name="Detter J.C."/>
            <person name="Han C."/>
            <person name="Larimer F."/>
            <person name="Land M."/>
            <person name="Hauser L."/>
            <person name="Markowitz V."/>
            <person name="Cheng J.-F."/>
            <person name="Hugenholtz P."/>
            <person name="Woyke T."/>
            <person name="Wu D."/>
            <person name="Spring S."/>
            <person name="Schroeder M."/>
            <person name="Brambilla E."/>
            <person name="Klenk H.-P."/>
            <person name="Eisen J.A."/>
        </authorList>
    </citation>
    <scope>NUCLEOTIDE SEQUENCE [LARGE SCALE GENOMIC DNA]</scope>
    <source>
        <strain evidence="6">ATCC 49306 / DSM 6799 / DCB-1</strain>
    </source>
</reference>
<evidence type="ECO:0000256" key="3">
    <source>
        <dbReference type="SAM" id="Phobius"/>
    </source>
</evidence>
<name>I4C2N5_DESTA</name>
<dbReference type="PANTHER" id="PTHR10264:SF19">
    <property type="entry name" value="AT06885P-RELATED"/>
    <property type="match status" value="1"/>
</dbReference>
<keyword evidence="6" id="KW-1185">Reference proteome</keyword>
<organism evidence="5 6">
    <name type="scientific">Desulfomonile tiedjei (strain ATCC 49306 / DSM 6799 / DCB-1)</name>
    <dbReference type="NCBI Taxonomy" id="706587"/>
    <lineage>
        <taxon>Bacteria</taxon>
        <taxon>Pseudomonadati</taxon>
        <taxon>Thermodesulfobacteriota</taxon>
        <taxon>Desulfomonilia</taxon>
        <taxon>Desulfomonilales</taxon>
        <taxon>Desulfomonilaceae</taxon>
        <taxon>Desulfomonile</taxon>
    </lineage>
</organism>
<dbReference type="Gene3D" id="3.30.479.30">
    <property type="entry name" value="Band 7 domain"/>
    <property type="match status" value="1"/>
</dbReference>
<dbReference type="GO" id="GO:0008233">
    <property type="term" value="F:peptidase activity"/>
    <property type="evidence" value="ECO:0007669"/>
    <property type="project" value="UniProtKB-KW"/>
</dbReference>
<protein>
    <submittedName>
        <fullName evidence="5">Membrane protease subunit, stomatin/prohibitin</fullName>
    </submittedName>
</protein>
<gene>
    <name evidence="5" type="ordered locus">Desti_1112</name>
</gene>
<sequence length="252" mass="28577">MYALGIIIFLIVIFLFMAIKILNEYERAVVFRLGRIIDHKGPGLIILIPIIDRMVRVSLRTVAMDVPSQDVITRDNVSVKVNAVIYFRVMDPTKAVIEVENYLYATSQLAQTTLRSVCGQSELDELLSEREKINMEIQEILDRHTDPWGVKVSMVEVKHIDLPSEMQRAIARQAEAERERRAKVINAEGEYQAAARLSEAAMIIAKEPTALQLRYLQTLVEVAAEKNSTTIFPIPIDLLEPFIKKTGAIEEK</sequence>
<dbReference type="OrthoDB" id="9809197at2"/>
<dbReference type="FunFam" id="3.30.479.30:FF:000004">
    <property type="entry name" value="Putative membrane protease family, stomatin"/>
    <property type="match status" value="1"/>
</dbReference>
<dbReference type="RefSeq" id="WP_014808979.1">
    <property type="nucleotide sequence ID" value="NC_018025.1"/>
</dbReference>
<keyword evidence="5" id="KW-0378">Hydrolase</keyword>
<accession>I4C2N5</accession>
<keyword evidence="3" id="KW-0472">Membrane</keyword>
<dbReference type="AlphaFoldDB" id="I4C2N5"/>
<dbReference type="EMBL" id="CP003360">
    <property type="protein sequence ID" value="AFM23826.1"/>
    <property type="molecule type" value="Genomic_DNA"/>
</dbReference>
<keyword evidence="3" id="KW-0812">Transmembrane</keyword>
<dbReference type="InterPro" id="IPR036013">
    <property type="entry name" value="Band_7/SPFH_dom_sf"/>
</dbReference>
<dbReference type="PATRIC" id="fig|706587.4.peg.1269"/>